<feature type="domain" description="Antitoxin VbhA" evidence="1">
    <location>
        <begin position="24"/>
        <end position="61"/>
    </location>
</feature>
<reference evidence="2 3" key="1">
    <citation type="submission" date="2018-11" db="EMBL/GenBank/DDBJ databases">
        <authorList>
            <person name="Da X."/>
        </authorList>
    </citation>
    <scope>NUCLEOTIDE SEQUENCE [LARGE SCALE GENOMIC DNA]</scope>
    <source>
        <strain evidence="2 3">S14-144</strain>
    </source>
</reference>
<proteinExistence type="predicted"/>
<accession>A0A3G8ZQW0</accession>
<gene>
    <name evidence="2" type="ORF">EH165_14645</name>
</gene>
<dbReference type="Gene3D" id="1.10.8.1050">
    <property type="entry name" value="Antitoxin VbhA-like"/>
    <property type="match status" value="1"/>
</dbReference>
<dbReference type="KEGG" id="nak:EH165_14645"/>
<dbReference type="InterPro" id="IPR041535">
    <property type="entry name" value="VbhA"/>
</dbReference>
<keyword evidence="3" id="KW-1185">Reference proteome</keyword>
<dbReference type="CDD" id="cd11586">
    <property type="entry name" value="VbhA_like"/>
    <property type="match status" value="1"/>
</dbReference>
<protein>
    <submittedName>
        <fullName evidence="2">Alpha-mannosidase</fullName>
    </submittedName>
</protein>
<sequence>MTPIRYAQIYPDAFESLTPEQCWNVEQTLANHRLEGMNPDHEDVLDLAQFVAGLMTREQHMQRSLDKARAVGSE</sequence>
<reference evidence="2 3" key="2">
    <citation type="submission" date="2018-12" db="EMBL/GenBank/DDBJ databases">
        <title>Nakamurella antarcticus sp. nov., isolated from Antarctica South Shetland Islands soil.</title>
        <authorList>
            <person name="Peng F."/>
        </authorList>
    </citation>
    <scope>NUCLEOTIDE SEQUENCE [LARGE SCALE GENOMIC DNA]</scope>
    <source>
        <strain evidence="2 3">S14-144</strain>
    </source>
</reference>
<dbReference type="RefSeq" id="WP_124800099.1">
    <property type="nucleotide sequence ID" value="NZ_CP034170.1"/>
</dbReference>
<dbReference type="InterPro" id="IPR033788">
    <property type="entry name" value="VbhA-like"/>
</dbReference>
<dbReference type="Pfam" id="PF18495">
    <property type="entry name" value="VbhA"/>
    <property type="match status" value="1"/>
</dbReference>
<dbReference type="InterPro" id="IPR043038">
    <property type="entry name" value="VbhA_sf"/>
</dbReference>
<organism evidence="2 3">
    <name type="scientific">Nakamurella antarctica</name>
    <dbReference type="NCBI Taxonomy" id="1902245"/>
    <lineage>
        <taxon>Bacteria</taxon>
        <taxon>Bacillati</taxon>
        <taxon>Actinomycetota</taxon>
        <taxon>Actinomycetes</taxon>
        <taxon>Nakamurellales</taxon>
        <taxon>Nakamurellaceae</taxon>
        <taxon>Nakamurella</taxon>
    </lineage>
</organism>
<evidence type="ECO:0000259" key="1">
    <source>
        <dbReference type="Pfam" id="PF18495"/>
    </source>
</evidence>
<dbReference type="EMBL" id="CP034170">
    <property type="protein sequence ID" value="AZI59195.1"/>
    <property type="molecule type" value="Genomic_DNA"/>
</dbReference>
<dbReference type="AlphaFoldDB" id="A0A3G8ZQW0"/>
<evidence type="ECO:0000313" key="2">
    <source>
        <dbReference type="EMBL" id="AZI59195.1"/>
    </source>
</evidence>
<name>A0A3G8ZQW0_9ACTN</name>
<evidence type="ECO:0000313" key="3">
    <source>
        <dbReference type="Proteomes" id="UP000268084"/>
    </source>
</evidence>
<dbReference type="Proteomes" id="UP000268084">
    <property type="component" value="Chromosome"/>
</dbReference>